<dbReference type="SUPFAM" id="SSF53850">
    <property type="entry name" value="Periplasmic binding protein-like II"/>
    <property type="match status" value="1"/>
</dbReference>
<dbReference type="EMBL" id="DVOT01000088">
    <property type="protein sequence ID" value="HIV27288.1"/>
    <property type="molecule type" value="Genomic_DNA"/>
</dbReference>
<accession>A0A9D1P621</accession>
<sequence length="386" mass="43595">WLEALDLEMPTNADELYEVLKAFKEQDPNGNGEADEIPMIGTHGTWNGYFDEMIINFFTYYNTDYMLAVEDDVVYAPFVTEEWQEAMIYMNKLVSEGLLSDLSFTATVDELVSMIQSYPQDEQILGVVIGNTATTFPDTTNPAILAYDMLPPFEDAYTPERTANITKLCYITADCEHPEIAFRLFDYFAQERVSLITRYGEPGVHFMYRADDPEAFDAMFPNASQNAMNRGWEAVHAQIPGVTSPWVTENNAMWNIHMCCLLPAETYGSSGSTTPASEFVTSWQEGVERGDIQAYRTYLGSLTGAWTGQLPEQLFVDPIYTLEEMDMYNTTINTVREYVRECIAAFATGAMDPVNDWDAYLASLDAAGLQDWLNVAQAYWDRSHAA</sequence>
<comment type="caution">
    <text evidence="1">The sequence shown here is derived from an EMBL/GenBank/DDBJ whole genome shotgun (WGS) entry which is preliminary data.</text>
</comment>
<dbReference type="AlphaFoldDB" id="A0A9D1P621"/>
<name>A0A9D1P621_9FIRM</name>
<reference evidence="1" key="2">
    <citation type="journal article" date="2021" name="PeerJ">
        <title>Extensive microbial diversity within the chicken gut microbiome revealed by metagenomics and culture.</title>
        <authorList>
            <person name="Gilroy R."/>
            <person name="Ravi A."/>
            <person name="Getino M."/>
            <person name="Pursley I."/>
            <person name="Horton D.L."/>
            <person name="Alikhan N.F."/>
            <person name="Baker D."/>
            <person name="Gharbi K."/>
            <person name="Hall N."/>
            <person name="Watson M."/>
            <person name="Adriaenssens E.M."/>
            <person name="Foster-Nyarko E."/>
            <person name="Jarju S."/>
            <person name="Secka A."/>
            <person name="Antonio M."/>
            <person name="Oren A."/>
            <person name="Chaudhuri R.R."/>
            <person name="La Ragione R."/>
            <person name="Hildebrand F."/>
            <person name="Pallen M.J."/>
        </authorList>
    </citation>
    <scope>NUCLEOTIDE SEQUENCE</scope>
    <source>
        <strain evidence="1">CHK183-6373</strain>
    </source>
</reference>
<reference evidence="1" key="1">
    <citation type="submission" date="2020-10" db="EMBL/GenBank/DDBJ databases">
        <authorList>
            <person name="Gilroy R."/>
        </authorList>
    </citation>
    <scope>NUCLEOTIDE SEQUENCE</scope>
    <source>
        <strain evidence="1">CHK183-6373</strain>
    </source>
</reference>
<organism evidence="1 2">
    <name type="scientific">Candidatus Ornithocaccomicrobium faecavium</name>
    <dbReference type="NCBI Taxonomy" id="2840890"/>
    <lineage>
        <taxon>Bacteria</taxon>
        <taxon>Bacillati</taxon>
        <taxon>Bacillota</taxon>
        <taxon>Clostridia</taxon>
        <taxon>Candidatus Ornithocaccomicrobium</taxon>
    </lineage>
</organism>
<evidence type="ECO:0000313" key="2">
    <source>
        <dbReference type="Proteomes" id="UP000886884"/>
    </source>
</evidence>
<feature type="non-terminal residue" evidence="1">
    <location>
        <position position="1"/>
    </location>
</feature>
<dbReference type="Gene3D" id="3.40.190.10">
    <property type="entry name" value="Periplasmic binding protein-like II"/>
    <property type="match status" value="2"/>
</dbReference>
<proteinExistence type="predicted"/>
<evidence type="ECO:0000313" key="1">
    <source>
        <dbReference type="EMBL" id="HIV27288.1"/>
    </source>
</evidence>
<gene>
    <name evidence="1" type="ORF">IAA64_04925</name>
</gene>
<protein>
    <submittedName>
        <fullName evidence="1">Extracellular solute-binding protein</fullName>
    </submittedName>
</protein>
<dbReference type="Proteomes" id="UP000886884">
    <property type="component" value="Unassembled WGS sequence"/>
</dbReference>